<dbReference type="Pfam" id="PF01388">
    <property type="entry name" value="ARID"/>
    <property type="match status" value="1"/>
</dbReference>
<feature type="compositionally biased region" description="Low complexity" evidence="5">
    <location>
        <begin position="859"/>
        <end position="878"/>
    </location>
</feature>
<reference evidence="7 8" key="1">
    <citation type="submission" date="2023-09" db="EMBL/GenBank/DDBJ databases">
        <title>Nesidiocoris tenuis whole genome shotgun sequence.</title>
        <authorList>
            <person name="Shibata T."/>
            <person name="Shimoda M."/>
            <person name="Kobayashi T."/>
            <person name="Uehara T."/>
        </authorList>
    </citation>
    <scope>NUCLEOTIDE SEQUENCE [LARGE SCALE GENOMIC DNA]</scope>
    <source>
        <strain evidence="7 8">Japan</strain>
    </source>
</reference>
<accession>A0ABN7AND8</accession>
<name>A0ABN7AND8_9HEMI</name>
<feature type="compositionally biased region" description="Gly residues" evidence="5">
    <location>
        <begin position="118"/>
        <end position="132"/>
    </location>
</feature>
<feature type="compositionally biased region" description="Pro residues" evidence="5">
    <location>
        <begin position="196"/>
        <end position="216"/>
    </location>
</feature>
<dbReference type="SMART" id="SM01014">
    <property type="entry name" value="ARID"/>
    <property type="match status" value="1"/>
</dbReference>
<dbReference type="SMART" id="SM00501">
    <property type="entry name" value="BRIGHT"/>
    <property type="match status" value="1"/>
</dbReference>
<keyword evidence="4" id="KW-0539">Nucleus</keyword>
<feature type="compositionally biased region" description="Pro residues" evidence="5">
    <location>
        <begin position="719"/>
        <end position="742"/>
    </location>
</feature>
<keyword evidence="2" id="KW-0597">Phosphoprotein</keyword>
<feature type="compositionally biased region" description="Acidic residues" evidence="5">
    <location>
        <begin position="1298"/>
        <end position="1310"/>
    </location>
</feature>
<dbReference type="EMBL" id="AP028912">
    <property type="protein sequence ID" value="BES93746.1"/>
    <property type="molecule type" value="Genomic_DNA"/>
</dbReference>
<feature type="compositionally biased region" description="Pro residues" evidence="5">
    <location>
        <begin position="806"/>
        <end position="819"/>
    </location>
</feature>
<dbReference type="SUPFAM" id="SSF48371">
    <property type="entry name" value="ARM repeat"/>
    <property type="match status" value="1"/>
</dbReference>
<feature type="compositionally biased region" description="Low complexity" evidence="5">
    <location>
        <begin position="706"/>
        <end position="718"/>
    </location>
</feature>
<feature type="compositionally biased region" description="Low complexity" evidence="5">
    <location>
        <begin position="588"/>
        <end position="605"/>
    </location>
</feature>
<dbReference type="Proteomes" id="UP001307889">
    <property type="component" value="Chromosome 4"/>
</dbReference>
<feature type="compositionally biased region" description="Gly residues" evidence="5">
    <location>
        <begin position="796"/>
        <end position="805"/>
    </location>
</feature>
<evidence type="ECO:0000313" key="8">
    <source>
        <dbReference type="Proteomes" id="UP001307889"/>
    </source>
</evidence>
<evidence type="ECO:0000256" key="4">
    <source>
        <dbReference type="ARBA" id="ARBA00023242"/>
    </source>
</evidence>
<gene>
    <name evidence="7" type="ORF">NTJ_06556</name>
</gene>
<dbReference type="InterPro" id="IPR016024">
    <property type="entry name" value="ARM-type_fold"/>
</dbReference>
<evidence type="ECO:0000256" key="3">
    <source>
        <dbReference type="ARBA" id="ARBA00022853"/>
    </source>
</evidence>
<feature type="domain" description="ARID" evidence="6">
    <location>
        <begin position="392"/>
        <end position="483"/>
    </location>
</feature>
<feature type="compositionally biased region" description="Polar residues" evidence="5">
    <location>
        <begin position="228"/>
        <end position="262"/>
    </location>
</feature>
<feature type="compositionally biased region" description="Low complexity" evidence="5">
    <location>
        <begin position="743"/>
        <end position="756"/>
    </location>
</feature>
<feature type="region of interest" description="Disordered" evidence="5">
    <location>
        <begin position="499"/>
        <end position="971"/>
    </location>
</feature>
<dbReference type="InterPro" id="IPR033388">
    <property type="entry name" value="BAF250_C"/>
</dbReference>
<evidence type="ECO:0000256" key="2">
    <source>
        <dbReference type="ARBA" id="ARBA00022553"/>
    </source>
</evidence>
<keyword evidence="8" id="KW-1185">Reference proteome</keyword>
<sequence length="1682" mass="178795">MRPTPSPTGSSGSRSMSPAVGQQSIAMPPRPSSGQSDSGNGPTNQPSRISHSPMTNQATPPLPLGQGGYPGAGAPHLHNYKMGPHQMPPHPPPQSQQMPPYSPQGPPQHQYTNYSVRGGMGYSGPGGYQGPPGGMPPGGGPPPQSQYPPRGPIPNHVQYPPSPYQHKVGYGGSMPPSPGSYNSHGSMGPPASHHPGMPPPPPPHHDGPMPPPPPASTPSQHDMHDPSSIITTNASSGSMTNVQNSGPQGPPTSNIGVTSIVTTGPDGATLDEASQQSTLSNASAASGDDSSCTPGKSRKDASGGIGGPGGGVVGGGGLMSYHGHPATPQQNTVPSPGAAPHNSMLDDYQTDNSPTWSRTPASPVFNSHVPQELYRPKKQHDSLGKLYEMDETHDRRIWLDKLLHYMDERGSPITVCPTISKNPLDLYRLYHYVKERGGFMEVTKNKIWKDIAGLLGIGASSSAAYTLRKHYTKNLLPFECHFDRGGIDPQPIINQVEATSKKKTPKAAPVPSPGSSNSQDSFQGPGAGMDGYGGYGGYSQDGYNQQRPPSQSSQGVGVPSHEAHNINVSNPFDDHPASPRGPRPGMPPSGSYQGQPGSQYSQPYGDQYGQQYSGPYPPNRSMYPPYGGPEPDSRVFNQASGGGSGPGGPPLQTSVGTGSPSPSGGVGGPVAPVGGPQDYNRYGMGPSVPGGPGSGAVGPGGPPVGPAGTPGPYQQGPRGYPPPPQGPPQGPPPPGSPSPSSTPPSQQQPSQGVPHGATPPPPQTGPPQQGPQFPASGAAPPPPGPQGDYYNRQDGYPGGPAGGYPPGGPNKNMPPPPAQPRRHPDFVKENQPAPFPGYNTQRPNMYPGWSNNNNAGYRGQFPGSGSPGPQQWGVQGPSRPGAPPNIPANNSQWGPQPPYPPNQSQQGWGMATPGVGQSSPLRPPLGGPRPTFRPDAKQPYPPHTGIAPHPSQLKGPGMVSYGQPGSQNQTKRELVFPVDSVEATTPVLYKRRRLTKSDVAPVDAWRIMMALKSGLLAETCWALDVLNILLFDDSTVAYFGLLHLPGLMDILLEHMKKALADMLEPSPTISPFNEEVKEVSPADLGAVGAVPDPNDRITPLKAGDYTLKSRKGLPVTYSTESEEDIFVTSGKRPWDSEDAVEDAVEQDWSKYIISCFRAEFGNIPFSKKLDGRLSSEEKTIKEETEDSSSAAVDKPAATSSSVVPPCDDKKPETGSSSCPSSRNKKKVKSLSDVLSRIKKEPAEETGRLETRPSTKEEATAPVAPEPAAASTSPTRSVTPVLSSPVKDEPLSTVKSEPEAENDTVNEDSENSETPPAEPECKIGVFNIRDPAGTLKRRRIEDYEDECYTRDEASLYLVSETQDYVARRCICLSAILRNLTFVPGNELEFAKNGTFLGLVGKLLLLHHEHPPRIPKQRKYDRDEEQDFGDCCSSLQGDGEWWWEFLHHLRENALVSIANIAGHVDLGLYPEEISRPILDGLLHWAVCPAAQGQDPFPTVGPSSALSPQRLALEALCKLCVTDSNVDLVIATPPYCRLERLAAVLTRLLCRSEEQVLREFAVNLLYYLGAADSVMARTIAMQNPCVSQLVGFIEQAEQSALGVANQHGLTALRDNPDCMGTSLDMLRRAARTLLNLAGHPDNWPLFLQQEQRLLTLVMSQILDHQVASIIAMVLYQVSRASSSVT</sequence>
<dbReference type="InterPro" id="IPR001606">
    <property type="entry name" value="ARID_dom"/>
</dbReference>
<feature type="compositionally biased region" description="Gly residues" evidence="5">
    <location>
        <begin position="525"/>
        <end position="539"/>
    </location>
</feature>
<evidence type="ECO:0000256" key="1">
    <source>
        <dbReference type="ARBA" id="ARBA00004123"/>
    </source>
</evidence>
<dbReference type="InterPro" id="IPR021906">
    <property type="entry name" value="BAF250/Osa"/>
</dbReference>
<feature type="compositionally biased region" description="Pro residues" evidence="5">
    <location>
        <begin position="757"/>
        <end position="769"/>
    </location>
</feature>
<dbReference type="SUPFAM" id="SSF46774">
    <property type="entry name" value="ARID-like"/>
    <property type="match status" value="1"/>
</dbReference>
<feature type="region of interest" description="Disordered" evidence="5">
    <location>
        <begin position="1"/>
        <end position="377"/>
    </location>
</feature>
<dbReference type="PANTHER" id="PTHR12656:SF5">
    <property type="entry name" value="TRITHORAX GROUP PROTEIN OSA"/>
    <property type="match status" value="1"/>
</dbReference>
<feature type="compositionally biased region" description="Basic and acidic residues" evidence="5">
    <location>
        <begin position="1235"/>
        <end position="1258"/>
    </location>
</feature>
<feature type="compositionally biased region" description="Low complexity" evidence="5">
    <location>
        <begin position="7"/>
        <end position="18"/>
    </location>
</feature>
<dbReference type="CDD" id="cd16865">
    <property type="entry name" value="ARID_ARID1A-like"/>
    <property type="match status" value="1"/>
</dbReference>
<comment type="subcellular location">
    <subcellularLocation>
        <location evidence="1">Nucleus</location>
    </subcellularLocation>
</comment>
<dbReference type="Gene3D" id="1.10.150.60">
    <property type="entry name" value="ARID DNA-binding domain"/>
    <property type="match status" value="1"/>
</dbReference>
<evidence type="ECO:0000313" key="7">
    <source>
        <dbReference type="EMBL" id="BES93746.1"/>
    </source>
</evidence>
<dbReference type="Pfam" id="PF12031">
    <property type="entry name" value="BAF250_C"/>
    <property type="match status" value="1"/>
</dbReference>
<feature type="compositionally biased region" description="Low complexity" evidence="5">
    <location>
        <begin position="654"/>
        <end position="676"/>
    </location>
</feature>
<feature type="compositionally biased region" description="Polar residues" evidence="5">
    <location>
        <begin position="350"/>
        <end position="369"/>
    </location>
</feature>
<evidence type="ECO:0000259" key="6">
    <source>
        <dbReference type="PROSITE" id="PS51011"/>
    </source>
</evidence>
<feature type="region of interest" description="Disordered" evidence="5">
    <location>
        <begin position="1179"/>
        <end position="1320"/>
    </location>
</feature>
<feature type="compositionally biased region" description="Polar residues" evidence="5">
    <location>
        <begin position="838"/>
        <end position="855"/>
    </location>
</feature>
<dbReference type="PROSITE" id="PS51011">
    <property type="entry name" value="ARID"/>
    <property type="match status" value="1"/>
</dbReference>
<protein>
    <submittedName>
        <fullName evidence="7">Trithorax group protein osa</fullName>
    </submittedName>
</protein>
<feature type="compositionally biased region" description="Pro residues" evidence="5">
    <location>
        <begin position="86"/>
        <end position="106"/>
    </location>
</feature>
<feature type="compositionally biased region" description="Pro residues" evidence="5">
    <location>
        <begin position="133"/>
        <end position="152"/>
    </location>
</feature>
<proteinExistence type="predicted"/>
<keyword evidence="3" id="KW-0156">Chromatin regulator</keyword>
<dbReference type="PANTHER" id="PTHR12656">
    <property type="entry name" value="BRG-1 ASSOCIATED FACTOR 250 BAF250"/>
    <property type="match status" value="1"/>
</dbReference>
<organism evidence="7 8">
    <name type="scientific">Nesidiocoris tenuis</name>
    <dbReference type="NCBI Taxonomy" id="355587"/>
    <lineage>
        <taxon>Eukaryota</taxon>
        <taxon>Metazoa</taxon>
        <taxon>Ecdysozoa</taxon>
        <taxon>Arthropoda</taxon>
        <taxon>Hexapoda</taxon>
        <taxon>Insecta</taxon>
        <taxon>Pterygota</taxon>
        <taxon>Neoptera</taxon>
        <taxon>Paraneoptera</taxon>
        <taxon>Hemiptera</taxon>
        <taxon>Heteroptera</taxon>
        <taxon>Panheteroptera</taxon>
        <taxon>Cimicomorpha</taxon>
        <taxon>Miridae</taxon>
        <taxon>Dicyphina</taxon>
        <taxon>Nesidiocoris</taxon>
    </lineage>
</organism>
<dbReference type="Gene3D" id="1.25.10.10">
    <property type="entry name" value="Leucine-rich Repeat Variant"/>
    <property type="match status" value="1"/>
</dbReference>
<dbReference type="InterPro" id="IPR036431">
    <property type="entry name" value="ARID_dom_sf"/>
</dbReference>
<feature type="compositionally biased region" description="Gly residues" evidence="5">
    <location>
        <begin position="303"/>
        <end position="318"/>
    </location>
</feature>
<dbReference type="InterPro" id="IPR011989">
    <property type="entry name" value="ARM-like"/>
</dbReference>
<feature type="compositionally biased region" description="Low complexity" evidence="5">
    <location>
        <begin position="1259"/>
        <end position="1284"/>
    </location>
</feature>
<feature type="compositionally biased region" description="Low complexity" evidence="5">
    <location>
        <begin position="280"/>
        <end position="291"/>
    </location>
</feature>
<feature type="compositionally biased region" description="Polar residues" evidence="5">
    <location>
        <begin position="32"/>
        <end position="59"/>
    </location>
</feature>
<feature type="compositionally biased region" description="Gly residues" evidence="5">
    <location>
        <begin position="688"/>
        <end position="699"/>
    </location>
</feature>
<evidence type="ECO:0000256" key="5">
    <source>
        <dbReference type="SAM" id="MobiDB-lite"/>
    </source>
</evidence>